<sequence>MLYTYVTRQLRNCGIGLWTADWLWRHESSARRSLHPNVADTRLSDVQHLIITLARAQLDLQSVALGPTKPSFAFTLLRLMPGGWEAKAIWMLIVIMNLQFAVHVMATWQTICGVPSWSDVLHLESRCWTLKQSITFSVFSALYLVLCDFVLALLLWKLVFSLQMKRSEKLGVAIALSIGILAGITEL</sequence>
<feature type="transmembrane region" description="Helical" evidence="6">
    <location>
        <begin position="134"/>
        <end position="156"/>
    </location>
</feature>
<feature type="transmembrane region" description="Helical" evidence="6">
    <location>
        <begin position="88"/>
        <end position="111"/>
    </location>
</feature>
<dbReference type="GO" id="GO:0016020">
    <property type="term" value="C:membrane"/>
    <property type="evidence" value="ECO:0007669"/>
    <property type="project" value="UniProtKB-SubCell"/>
</dbReference>
<dbReference type="PANTHER" id="PTHR33048:SF42">
    <property type="entry name" value="INTEGRAL MEMBRANE PROTEIN"/>
    <property type="match status" value="1"/>
</dbReference>
<dbReference type="OrthoDB" id="5417887at2759"/>
<dbReference type="Pfam" id="PF20684">
    <property type="entry name" value="Fung_rhodopsin"/>
    <property type="match status" value="1"/>
</dbReference>
<dbReference type="AlphaFoldDB" id="A0A1Y2DJ99"/>
<evidence type="ECO:0000256" key="5">
    <source>
        <dbReference type="ARBA" id="ARBA00038359"/>
    </source>
</evidence>
<gene>
    <name evidence="8" type="ORF">BCR38DRAFT_489040</name>
</gene>
<evidence type="ECO:0000313" key="9">
    <source>
        <dbReference type="Proteomes" id="UP000193689"/>
    </source>
</evidence>
<dbReference type="RefSeq" id="XP_040712001.1">
    <property type="nucleotide sequence ID" value="XM_040864355.1"/>
</dbReference>
<dbReference type="EMBL" id="MCFJ01000014">
    <property type="protein sequence ID" value="ORY59307.1"/>
    <property type="molecule type" value="Genomic_DNA"/>
</dbReference>
<name>A0A1Y2DJ99_9PEZI</name>
<evidence type="ECO:0000313" key="8">
    <source>
        <dbReference type="EMBL" id="ORY59307.1"/>
    </source>
</evidence>
<dbReference type="GeneID" id="63780567"/>
<keyword evidence="4 6" id="KW-0472">Membrane</keyword>
<protein>
    <recommendedName>
        <fullName evidence="7">Rhodopsin domain-containing protein</fullName>
    </recommendedName>
</protein>
<keyword evidence="3 6" id="KW-1133">Transmembrane helix</keyword>
<keyword evidence="2 6" id="KW-0812">Transmembrane</keyword>
<evidence type="ECO:0000256" key="1">
    <source>
        <dbReference type="ARBA" id="ARBA00004141"/>
    </source>
</evidence>
<evidence type="ECO:0000259" key="7">
    <source>
        <dbReference type="Pfam" id="PF20684"/>
    </source>
</evidence>
<feature type="domain" description="Rhodopsin" evidence="7">
    <location>
        <begin position="60"/>
        <end position="185"/>
    </location>
</feature>
<dbReference type="InterPro" id="IPR052337">
    <property type="entry name" value="SAT4-like"/>
</dbReference>
<evidence type="ECO:0000256" key="6">
    <source>
        <dbReference type="SAM" id="Phobius"/>
    </source>
</evidence>
<reference evidence="8 9" key="1">
    <citation type="submission" date="2016-07" db="EMBL/GenBank/DDBJ databases">
        <title>Pervasive Adenine N6-methylation of Active Genes in Fungi.</title>
        <authorList>
            <consortium name="DOE Joint Genome Institute"/>
            <person name="Mondo S.J."/>
            <person name="Dannebaum R.O."/>
            <person name="Kuo R.C."/>
            <person name="Labutti K."/>
            <person name="Haridas S."/>
            <person name="Kuo A."/>
            <person name="Salamov A."/>
            <person name="Ahrendt S.R."/>
            <person name="Lipzen A."/>
            <person name="Sullivan W."/>
            <person name="Andreopoulos W.B."/>
            <person name="Clum A."/>
            <person name="Lindquist E."/>
            <person name="Daum C."/>
            <person name="Ramamoorthy G.K."/>
            <person name="Gryganskyi A."/>
            <person name="Culley D."/>
            <person name="Magnuson J.K."/>
            <person name="James T.Y."/>
            <person name="O'Malley M.A."/>
            <person name="Stajich J.E."/>
            <person name="Spatafora J.W."/>
            <person name="Visel A."/>
            <person name="Grigoriev I.V."/>
        </authorList>
    </citation>
    <scope>NUCLEOTIDE SEQUENCE [LARGE SCALE GENOMIC DNA]</scope>
    <source>
        <strain evidence="8 9">CBS 129021</strain>
    </source>
</reference>
<evidence type="ECO:0000256" key="3">
    <source>
        <dbReference type="ARBA" id="ARBA00022989"/>
    </source>
</evidence>
<dbReference type="InParanoid" id="A0A1Y2DJ99"/>
<dbReference type="PANTHER" id="PTHR33048">
    <property type="entry name" value="PTH11-LIKE INTEGRAL MEMBRANE PROTEIN (AFU_ORTHOLOGUE AFUA_5G11245)"/>
    <property type="match status" value="1"/>
</dbReference>
<comment type="similarity">
    <text evidence="5">Belongs to the SAT4 family.</text>
</comment>
<organism evidence="8 9">
    <name type="scientific">Pseudomassariella vexata</name>
    <dbReference type="NCBI Taxonomy" id="1141098"/>
    <lineage>
        <taxon>Eukaryota</taxon>
        <taxon>Fungi</taxon>
        <taxon>Dikarya</taxon>
        <taxon>Ascomycota</taxon>
        <taxon>Pezizomycotina</taxon>
        <taxon>Sordariomycetes</taxon>
        <taxon>Xylariomycetidae</taxon>
        <taxon>Amphisphaeriales</taxon>
        <taxon>Pseudomassariaceae</taxon>
        <taxon>Pseudomassariella</taxon>
    </lineage>
</organism>
<comment type="subcellular location">
    <subcellularLocation>
        <location evidence="1">Membrane</location>
        <topology evidence="1">Multi-pass membrane protein</topology>
    </subcellularLocation>
</comment>
<evidence type="ECO:0000256" key="2">
    <source>
        <dbReference type="ARBA" id="ARBA00022692"/>
    </source>
</evidence>
<accession>A0A1Y2DJ99</accession>
<keyword evidence="9" id="KW-1185">Reference proteome</keyword>
<evidence type="ECO:0000256" key="4">
    <source>
        <dbReference type="ARBA" id="ARBA00023136"/>
    </source>
</evidence>
<proteinExistence type="inferred from homology"/>
<dbReference type="Proteomes" id="UP000193689">
    <property type="component" value="Unassembled WGS sequence"/>
</dbReference>
<comment type="caution">
    <text evidence="8">The sequence shown here is derived from an EMBL/GenBank/DDBJ whole genome shotgun (WGS) entry which is preliminary data.</text>
</comment>
<dbReference type="InterPro" id="IPR049326">
    <property type="entry name" value="Rhodopsin_dom_fungi"/>
</dbReference>